<dbReference type="OMA" id="NIQCDIC"/>
<dbReference type="EMBL" id="GL983533">
    <property type="protein sequence ID" value="EGR32972.1"/>
    <property type="molecule type" value="Genomic_DNA"/>
</dbReference>
<dbReference type="GeneID" id="14909142"/>
<dbReference type="RefSeq" id="XP_004036958.1">
    <property type="nucleotide sequence ID" value="XM_004036910.1"/>
</dbReference>
<dbReference type="EC" id="3.4.21.75" evidence="1"/>
<dbReference type="SUPFAM" id="SSF57184">
    <property type="entry name" value="Growth factor receptor domain"/>
    <property type="match status" value="2"/>
</dbReference>
<evidence type="ECO:0000313" key="2">
    <source>
        <dbReference type="Proteomes" id="UP000008983"/>
    </source>
</evidence>
<name>G0QP83_ICHMU</name>
<keyword evidence="2" id="KW-1185">Reference proteome</keyword>
<dbReference type="OrthoDB" id="25879at2759"/>
<dbReference type="STRING" id="857967.G0QP83"/>
<sequence length="352" mass="38236">MLDTWDSGEFFIVLINGNEAFRAEKVNGSNQLCGFPTNEDAQSANFVYKTSDKNIEVLFTNNSDEGPNTESIGISQFIIYVNECMAECLECTDNISCSKCQVGKYLDAGRTCNDCNHKCATCSDATDCVTCFHNRVPPACDCPAHSYDNSNYQEACFPCSNISVGCSTCDNKTCQACLAPRFLDGNSCVNDCPAGKWGNTVNRQCADCLDKCVTCSNAIDCDTCFENRVAPACDCPAHSYDNSNYQEACSPCSNISVGCSTCDNKTCQACLAPRFLDGNSCVNDCPAGKWGNTVNRQCADCLAKCVTCSNENTCDICFENRVPQQSCTMCSTFSIGCATCSSTECLKFKYRF</sequence>
<dbReference type="GO" id="GO:0004252">
    <property type="term" value="F:serine-type endopeptidase activity"/>
    <property type="evidence" value="ECO:0007669"/>
    <property type="project" value="UniProtKB-EC"/>
</dbReference>
<reference evidence="1 2" key="1">
    <citation type="submission" date="2011-07" db="EMBL/GenBank/DDBJ databases">
        <authorList>
            <person name="Coyne R."/>
            <person name="Brami D."/>
            <person name="Johnson J."/>
            <person name="Hostetler J."/>
            <person name="Hannick L."/>
            <person name="Clark T."/>
            <person name="Cassidy-Hanley D."/>
            <person name="Inman J."/>
        </authorList>
    </citation>
    <scope>NUCLEOTIDE SEQUENCE [LARGE SCALE GENOMIC DNA]</scope>
    <source>
        <strain evidence="1 2">G5</strain>
    </source>
</reference>
<dbReference type="InParanoid" id="G0QP83"/>
<dbReference type="Gene3D" id="2.10.220.10">
    <property type="entry name" value="Hormone Receptor, Insulin-like Growth Factor Receptor 1, Chain A, domain 2"/>
    <property type="match status" value="2"/>
</dbReference>
<dbReference type="InterPro" id="IPR006212">
    <property type="entry name" value="Furin_repeat"/>
</dbReference>
<gene>
    <name evidence="1" type="ORF">IMG5_065220</name>
</gene>
<dbReference type="InterPro" id="IPR009030">
    <property type="entry name" value="Growth_fac_rcpt_cys_sf"/>
</dbReference>
<keyword evidence="1" id="KW-0378">Hydrolase</keyword>
<dbReference type="eggNOG" id="KOG3525">
    <property type="taxonomic scope" value="Eukaryota"/>
</dbReference>
<organism evidence="1 2">
    <name type="scientific">Ichthyophthirius multifiliis</name>
    <name type="common">White spot disease agent</name>
    <name type="synonym">Ich</name>
    <dbReference type="NCBI Taxonomy" id="5932"/>
    <lineage>
        <taxon>Eukaryota</taxon>
        <taxon>Sar</taxon>
        <taxon>Alveolata</taxon>
        <taxon>Ciliophora</taxon>
        <taxon>Intramacronucleata</taxon>
        <taxon>Oligohymenophorea</taxon>
        <taxon>Hymenostomatida</taxon>
        <taxon>Ophryoglenina</taxon>
        <taxon>Ichthyophthirius</taxon>
    </lineage>
</organism>
<dbReference type="AlphaFoldDB" id="G0QP83"/>
<proteinExistence type="predicted"/>
<evidence type="ECO:0000313" key="1">
    <source>
        <dbReference type="EMBL" id="EGR32972.1"/>
    </source>
</evidence>
<dbReference type="SMART" id="SM00261">
    <property type="entry name" value="FU"/>
    <property type="match status" value="4"/>
</dbReference>
<dbReference type="Proteomes" id="UP000008983">
    <property type="component" value="Unassembled WGS sequence"/>
</dbReference>
<protein>
    <submittedName>
        <fullName evidence="1">Zinc finger lsd1 subclass family protein, putative</fullName>
        <ecNumber evidence="1">3.4.21.75</ecNumber>
    </submittedName>
</protein>
<accession>G0QP83</accession>